<feature type="region of interest" description="Disordered" evidence="1">
    <location>
        <begin position="170"/>
        <end position="215"/>
    </location>
</feature>
<dbReference type="Gene3D" id="3.30.750.140">
    <property type="match status" value="1"/>
</dbReference>
<sequence>MPNPLILSTSSTASAAKSETAAKGHPISEGADTFAEVMEQELQRSEGDSLNEDVPELTINAEVQVEEDVVEEDSVDLATSLSGKPVTDPPTRAPAQDEEMAPEETPASLPEPDKAVILAAPNNATPDPRGDALGNAAQRARSEVPALLQAKTAQQNPEHNLTQTAIAKGYRTKASIPSDSASEKPEVPEPKLVSRDTPDAARAPKATGSPPTTQSVPTFVQIQLMASAKVQDVDLVSDPDAEGILPARESQPFSTARDTSASHQHFLTSARAETARAIAGQMAAAIHARPQSGTIELTLNPEELGKISIVMNGREDGLQMTIAAERPETLEMMRRHLSVLEAEFKNLGLGDLSFNLGGSSDGQSESADRHADSGLNTTQTEMDQASEPVLTRIGHSGRVDMRL</sequence>
<name>A0A521DA79_9RHOB</name>
<evidence type="ECO:0000259" key="2">
    <source>
        <dbReference type="Pfam" id="PF02120"/>
    </source>
</evidence>
<protein>
    <submittedName>
        <fullName evidence="3">Hook-length control protein FliK</fullName>
    </submittedName>
</protein>
<reference evidence="3 4" key="1">
    <citation type="submission" date="2017-05" db="EMBL/GenBank/DDBJ databases">
        <authorList>
            <person name="Varghese N."/>
            <person name="Submissions S."/>
        </authorList>
    </citation>
    <scope>NUCLEOTIDE SEQUENCE [LARGE SCALE GENOMIC DNA]</scope>
    <source>
        <strain evidence="3 4">DSM 28009</strain>
    </source>
</reference>
<feature type="compositionally biased region" description="Low complexity" evidence="1">
    <location>
        <begin position="8"/>
        <end position="23"/>
    </location>
</feature>
<organism evidence="3 4">
    <name type="scientific">Ruegeria faecimaris</name>
    <dbReference type="NCBI Taxonomy" id="686389"/>
    <lineage>
        <taxon>Bacteria</taxon>
        <taxon>Pseudomonadati</taxon>
        <taxon>Pseudomonadota</taxon>
        <taxon>Alphaproteobacteria</taxon>
        <taxon>Rhodobacterales</taxon>
        <taxon>Roseobacteraceae</taxon>
        <taxon>Ruegeria</taxon>
    </lineage>
</organism>
<feature type="compositionally biased region" description="Polar residues" evidence="1">
    <location>
        <begin position="374"/>
        <end position="383"/>
    </location>
</feature>
<dbReference type="Pfam" id="PF02120">
    <property type="entry name" value="Flg_hook"/>
    <property type="match status" value="1"/>
</dbReference>
<feature type="region of interest" description="Disordered" evidence="1">
    <location>
        <begin position="62"/>
        <end position="144"/>
    </location>
</feature>
<evidence type="ECO:0000256" key="1">
    <source>
        <dbReference type="SAM" id="MobiDB-lite"/>
    </source>
</evidence>
<keyword evidence="4" id="KW-1185">Reference proteome</keyword>
<dbReference type="CDD" id="cd17470">
    <property type="entry name" value="T3SS_Flik_C"/>
    <property type="match status" value="1"/>
</dbReference>
<accession>A0A521DA79</accession>
<feature type="domain" description="Flagellar hook-length control protein-like C-terminal" evidence="2">
    <location>
        <begin position="285"/>
        <end position="361"/>
    </location>
</feature>
<dbReference type="AlphaFoldDB" id="A0A521DA79"/>
<evidence type="ECO:0000313" key="3">
    <source>
        <dbReference type="EMBL" id="SMO68626.1"/>
    </source>
</evidence>
<dbReference type="InterPro" id="IPR038610">
    <property type="entry name" value="FliK-like_C_sf"/>
</dbReference>
<feature type="compositionally biased region" description="Acidic residues" evidence="1">
    <location>
        <begin position="64"/>
        <end position="75"/>
    </location>
</feature>
<proteinExistence type="predicted"/>
<gene>
    <name evidence="3" type="ORF">SAMN06265380_105148</name>
</gene>
<feature type="region of interest" description="Disordered" evidence="1">
    <location>
        <begin position="358"/>
        <end position="403"/>
    </location>
</feature>
<feature type="region of interest" description="Disordered" evidence="1">
    <location>
        <begin position="1"/>
        <end position="29"/>
    </location>
</feature>
<dbReference type="InterPro" id="IPR021136">
    <property type="entry name" value="Flagellar_hook_control-like_C"/>
</dbReference>
<evidence type="ECO:0000313" key="4">
    <source>
        <dbReference type="Proteomes" id="UP000319555"/>
    </source>
</evidence>
<feature type="compositionally biased region" description="Basic and acidic residues" evidence="1">
    <location>
        <begin position="181"/>
        <end position="199"/>
    </location>
</feature>
<dbReference type="EMBL" id="FXTE01000005">
    <property type="protein sequence ID" value="SMO68626.1"/>
    <property type="molecule type" value="Genomic_DNA"/>
</dbReference>
<dbReference type="Proteomes" id="UP000319555">
    <property type="component" value="Unassembled WGS sequence"/>
</dbReference>
<dbReference type="RefSeq" id="WP_185956688.1">
    <property type="nucleotide sequence ID" value="NZ_FXTE01000005.1"/>
</dbReference>